<keyword evidence="3" id="KW-1185">Reference proteome</keyword>
<evidence type="ECO:0000313" key="2">
    <source>
        <dbReference type="EMBL" id="RNA01506.1"/>
    </source>
</evidence>
<accession>A0A3M7PQV6</accession>
<proteinExistence type="predicted"/>
<dbReference type="EMBL" id="REGN01009299">
    <property type="protein sequence ID" value="RNA01506.1"/>
    <property type="molecule type" value="Genomic_DNA"/>
</dbReference>
<name>A0A3M7PQV6_BRAPC</name>
<dbReference type="AlphaFoldDB" id="A0A3M7PQV6"/>
<gene>
    <name evidence="2" type="ORF">BpHYR1_049051</name>
</gene>
<evidence type="ECO:0000256" key="1">
    <source>
        <dbReference type="SAM" id="Phobius"/>
    </source>
</evidence>
<sequence>MVDHQYQLTESLYNQLNYIYPFENVQKLKERFDSVKQNSDEKSIETRFKNVKEYESLNFPDFNLYNSSYQKIIRNNSPFSSDTSALDFFKILSKQINDRNLNKLISIEIITYLFENANINIQMLDPRGLLVIKKLAQKFAGFSPNQVIQFYLLMPPDNQNDQIYPNISYKSNIEYLLSFDLSSLTFPQNFFNSSLIDDLIINDSSHVKKLSAKCFRYLNEIYQILGEVYRYEVNSKQFQTKILVSQVEDKSIHEKNIEEFKVFLSDLISELRRLDLISESQSLYVNKQVLEYLIVDFKFDYFQNLNTLYLMKKSLNGIKYNTKLVWSILKPEIFSSSPEETKRIVHNVQQFSNFIDSVKIIDTLKLINTDLVRGLIEAERLVSVEQLNAVIRLNRILISQDSQLADLKTIKNFFKINITEASLNVEELLEQTYSRNVDLSATQTLDTEQISLDVEIRDSEFEKSLSTKALFDNDDVTILIGSNEHKEYNIRKPRKKYTKDKEYIIKVFELIIITLSVLYLLYYVINYI</sequence>
<keyword evidence="1" id="KW-0812">Transmembrane</keyword>
<feature type="transmembrane region" description="Helical" evidence="1">
    <location>
        <begin position="503"/>
        <end position="525"/>
    </location>
</feature>
<dbReference type="Proteomes" id="UP000276133">
    <property type="component" value="Unassembled WGS sequence"/>
</dbReference>
<organism evidence="2 3">
    <name type="scientific">Brachionus plicatilis</name>
    <name type="common">Marine rotifer</name>
    <name type="synonym">Brachionus muelleri</name>
    <dbReference type="NCBI Taxonomy" id="10195"/>
    <lineage>
        <taxon>Eukaryota</taxon>
        <taxon>Metazoa</taxon>
        <taxon>Spiralia</taxon>
        <taxon>Gnathifera</taxon>
        <taxon>Rotifera</taxon>
        <taxon>Eurotatoria</taxon>
        <taxon>Monogononta</taxon>
        <taxon>Pseudotrocha</taxon>
        <taxon>Ploima</taxon>
        <taxon>Brachionidae</taxon>
        <taxon>Brachionus</taxon>
    </lineage>
</organism>
<evidence type="ECO:0000313" key="3">
    <source>
        <dbReference type="Proteomes" id="UP000276133"/>
    </source>
</evidence>
<keyword evidence="1" id="KW-1133">Transmembrane helix</keyword>
<protein>
    <submittedName>
        <fullName evidence="2">Uncharacterized protein</fullName>
    </submittedName>
</protein>
<reference evidence="2 3" key="1">
    <citation type="journal article" date="2018" name="Sci. Rep.">
        <title>Genomic signatures of local adaptation to the degree of environmental predictability in rotifers.</title>
        <authorList>
            <person name="Franch-Gras L."/>
            <person name="Hahn C."/>
            <person name="Garcia-Roger E.M."/>
            <person name="Carmona M.J."/>
            <person name="Serra M."/>
            <person name="Gomez A."/>
        </authorList>
    </citation>
    <scope>NUCLEOTIDE SEQUENCE [LARGE SCALE GENOMIC DNA]</scope>
    <source>
        <strain evidence="2">HYR1</strain>
    </source>
</reference>
<comment type="caution">
    <text evidence="2">The sequence shown here is derived from an EMBL/GenBank/DDBJ whole genome shotgun (WGS) entry which is preliminary data.</text>
</comment>
<keyword evidence="1" id="KW-0472">Membrane</keyword>